<keyword evidence="3" id="KW-1185">Reference proteome</keyword>
<dbReference type="SUPFAM" id="SSF55729">
    <property type="entry name" value="Acyl-CoA N-acyltransferases (Nat)"/>
    <property type="match status" value="1"/>
</dbReference>
<name>A0ABT0XYF9_9ACTN</name>
<dbReference type="InterPro" id="IPR016181">
    <property type="entry name" value="Acyl_CoA_acyltransferase"/>
</dbReference>
<gene>
    <name evidence="2" type="ORF">LXN57_13880</name>
</gene>
<dbReference type="Proteomes" id="UP001523216">
    <property type="component" value="Unassembled WGS sequence"/>
</dbReference>
<dbReference type="RefSeq" id="WP_251798496.1">
    <property type="nucleotide sequence ID" value="NZ_JAMQOL010000016.1"/>
</dbReference>
<dbReference type="InterPro" id="IPR000182">
    <property type="entry name" value="GNAT_dom"/>
</dbReference>
<dbReference type="EMBL" id="JAMQOL010000016">
    <property type="protein sequence ID" value="MCM4078660.1"/>
    <property type="molecule type" value="Genomic_DNA"/>
</dbReference>
<comment type="caution">
    <text evidence="2">The sequence shown here is derived from an EMBL/GenBank/DDBJ whole genome shotgun (WGS) entry which is preliminary data.</text>
</comment>
<reference evidence="2 3" key="1">
    <citation type="submission" date="2022-06" db="EMBL/GenBank/DDBJ databases">
        <title>Actinoplanes abujensis sp. nov., isolated from Nigerian arid soil.</title>
        <authorList>
            <person name="Ding P."/>
        </authorList>
    </citation>
    <scope>NUCLEOTIDE SEQUENCE [LARGE SCALE GENOMIC DNA]</scope>
    <source>
        <strain evidence="3">TRM88002</strain>
    </source>
</reference>
<evidence type="ECO:0000259" key="1">
    <source>
        <dbReference type="PROSITE" id="PS51186"/>
    </source>
</evidence>
<dbReference type="Pfam" id="PF13302">
    <property type="entry name" value="Acetyltransf_3"/>
    <property type="match status" value="1"/>
</dbReference>
<protein>
    <submittedName>
        <fullName evidence="2">GNAT family N-acetyltransferase</fullName>
    </submittedName>
</protein>
<organism evidence="2 3">
    <name type="scientific">Paractinoplanes hotanensis</name>
    <dbReference type="NCBI Taxonomy" id="2906497"/>
    <lineage>
        <taxon>Bacteria</taxon>
        <taxon>Bacillati</taxon>
        <taxon>Actinomycetota</taxon>
        <taxon>Actinomycetes</taxon>
        <taxon>Micromonosporales</taxon>
        <taxon>Micromonosporaceae</taxon>
        <taxon>Paractinoplanes</taxon>
    </lineage>
</organism>
<evidence type="ECO:0000313" key="3">
    <source>
        <dbReference type="Proteomes" id="UP001523216"/>
    </source>
</evidence>
<proteinExistence type="predicted"/>
<sequence length="161" mass="17398">MLTLERLTEGHAPALLSFEAENRAYFARSVRDRGDEYFLHFADQHAALLAEQAEGICHFHVLLDDDGRVVGRFNLFDVVDGVAELGFRVAEASSGRGVARAGVRQVIALARGGYGLVRLIADAEIRNGASRAVLRATGFVPVGEVERGGQPCVRHVLDLSG</sequence>
<evidence type="ECO:0000313" key="2">
    <source>
        <dbReference type="EMBL" id="MCM4078660.1"/>
    </source>
</evidence>
<accession>A0ABT0XYF9</accession>
<dbReference type="PROSITE" id="PS51186">
    <property type="entry name" value="GNAT"/>
    <property type="match status" value="1"/>
</dbReference>
<feature type="domain" description="N-acetyltransferase" evidence="1">
    <location>
        <begin position="2"/>
        <end position="160"/>
    </location>
</feature>
<dbReference type="InterPro" id="IPR051531">
    <property type="entry name" value="N-acetyltransferase"/>
</dbReference>
<dbReference type="Gene3D" id="3.40.630.30">
    <property type="match status" value="1"/>
</dbReference>
<dbReference type="PANTHER" id="PTHR43792">
    <property type="entry name" value="GNAT FAMILY, PUTATIVE (AFU_ORTHOLOGUE AFUA_3G00765)-RELATED-RELATED"/>
    <property type="match status" value="1"/>
</dbReference>